<reference evidence="2" key="1">
    <citation type="submission" date="2016-10" db="EMBL/GenBank/DDBJ databases">
        <authorList>
            <person name="Varghese N."/>
            <person name="Submissions S."/>
        </authorList>
    </citation>
    <scope>NUCLEOTIDE SEQUENCE [LARGE SCALE GENOMIC DNA]</scope>
    <source>
        <strain evidence="2">DSM 45405</strain>
    </source>
</reference>
<keyword evidence="2" id="KW-1185">Reference proteome</keyword>
<sequence length="97" mass="10280">METGNTVGRYLVEWFRPAIADEPLDRVVARLKDCATSVSSAGAPVTLLATLSVPTDEVVFAVFGSSSERGVLDVCQMAGCPAQRVTAAAEAQFWSET</sequence>
<accession>A0A1H6IQM7</accession>
<dbReference type="AlphaFoldDB" id="A0A1H6IQM7"/>
<evidence type="ECO:0000313" key="2">
    <source>
        <dbReference type="Proteomes" id="UP000182915"/>
    </source>
</evidence>
<protein>
    <submittedName>
        <fullName evidence="1">Uncharacterized protein</fullName>
    </submittedName>
</protein>
<proteinExistence type="predicted"/>
<dbReference type="OrthoDB" id="4731035at2"/>
<dbReference type="EMBL" id="LT629971">
    <property type="protein sequence ID" value="SEH50302.1"/>
    <property type="molecule type" value="Genomic_DNA"/>
</dbReference>
<organism evidence="1 2">
    <name type="scientific">Mycolicibacterium rutilum</name>
    <name type="common">Mycobacterium rutilum</name>
    <dbReference type="NCBI Taxonomy" id="370526"/>
    <lineage>
        <taxon>Bacteria</taxon>
        <taxon>Bacillati</taxon>
        <taxon>Actinomycetota</taxon>
        <taxon>Actinomycetes</taxon>
        <taxon>Mycobacteriales</taxon>
        <taxon>Mycobacteriaceae</taxon>
        <taxon>Mycolicibacterium</taxon>
    </lineage>
</organism>
<dbReference type="RefSeq" id="WP_083405931.1">
    <property type="nucleotide sequence ID" value="NZ_LT629971.1"/>
</dbReference>
<dbReference type="Proteomes" id="UP000182915">
    <property type="component" value="Chromosome I"/>
</dbReference>
<dbReference type="STRING" id="370526.SAMN04489835_0625"/>
<gene>
    <name evidence="1" type="ORF">SAMN04489835_0625</name>
</gene>
<name>A0A1H6IQM7_MYCRU</name>
<evidence type="ECO:0000313" key="1">
    <source>
        <dbReference type="EMBL" id="SEH50302.1"/>
    </source>
</evidence>